<comment type="similarity">
    <text evidence="1">Belongs to the KIN17 family.</text>
</comment>
<evidence type="ECO:0000313" key="7">
    <source>
        <dbReference type="EMBL" id="EEB16724.1"/>
    </source>
</evidence>
<reference evidence="7" key="1">
    <citation type="submission" date="2007-04" db="EMBL/GenBank/DDBJ databases">
        <title>Annotation of Pediculus humanus corporis strain USDA.</title>
        <authorList>
            <person name="Kirkness E."/>
            <person name="Hannick L."/>
            <person name="Hass B."/>
            <person name="Bruggner R."/>
            <person name="Lawson D."/>
            <person name="Bidwell S."/>
            <person name="Joardar V."/>
            <person name="Caler E."/>
            <person name="Walenz B."/>
            <person name="Inman J."/>
            <person name="Schobel S."/>
            <person name="Galinsky K."/>
            <person name="Amedeo P."/>
            <person name="Strausberg R."/>
        </authorList>
    </citation>
    <scope>NUCLEOTIDE SEQUENCE</scope>
    <source>
        <strain evidence="7">USDA</strain>
    </source>
</reference>
<dbReference type="SMART" id="SM01253">
    <property type="entry name" value="Kin17_mid"/>
    <property type="match status" value="1"/>
</dbReference>
<dbReference type="CTD" id="8230451"/>
<dbReference type="PANTHER" id="PTHR12805:SF0">
    <property type="entry name" value="DNA_RNA-BINDING PROTEIN KIN17"/>
    <property type="match status" value="1"/>
</dbReference>
<dbReference type="GO" id="GO:0003690">
    <property type="term" value="F:double-stranded DNA binding"/>
    <property type="evidence" value="ECO:0007669"/>
    <property type="project" value="TreeGrafter"/>
</dbReference>
<gene>
    <name evidence="8" type="primary">8230451</name>
    <name evidence="7" type="ORF">Phum_PHUM433660</name>
</gene>
<evidence type="ECO:0000256" key="3">
    <source>
        <dbReference type="ARBA" id="ARBA00022771"/>
    </source>
</evidence>
<evidence type="ECO:0000313" key="8">
    <source>
        <dbReference type="EnsemblMetazoa" id="PHUM433660-PA"/>
    </source>
</evidence>
<keyword evidence="9" id="KW-1185">Reference proteome</keyword>
<name>E0VTJ7_PEDHC</name>
<dbReference type="KEGG" id="phu:Phum_PHUM433660"/>
<accession>E0VTJ7</accession>
<dbReference type="GO" id="GO:0006974">
    <property type="term" value="P:DNA damage response"/>
    <property type="evidence" value="ECO:0007669"/>
    <property type="project" value="TreeGrafter"/>
</dbReference>
<evidence type="ECO:0000259" key="6">
    <source>
        <dbReference type="SMART" id="SM01253"/>
    </source>
</evidence>
<dbReference type="STRING" id="121224.E0VTJ7"/>
<dbReference type="HOGENOM" id="CLU_030065_1_0_1"/>
<dbReference type="InterPro" id="IPR019447">
    <property type="entry name" value="DNA/RNA-bd_Kin17_WH-like_dom"/>
</dbReference>
<dbReference type="eggNOG" id="KOG2837">
    <property type="taxonomic scope" value="Eukaryota"/>
</dbReference>
<dbReference type="OrthoDB" id="10266249at2759"/>
<dbReference type="Pfam" id="PF10357">
    <property type="entry name" value="WH_KIN17"/>
    <property type="match status" value="1"/>
</dbReference>
<feature type="coiled-coil region" evidence="5">
    <location>
        <begin position="149"/>
        <end position="183"/>
    </location>
</feature>
<dbReference type="CDD" id="cd13155">
    <property type="entry name" value="KOW_KIN17"/>
    <property type="match status" value="1"/>
</dbReference>
<dbReference type="GO" id="GO:0005634">
    <property type="term" value="C:nucleus"/>
    <property type="evidence" value="ECO:0007669"/>
    <property type="project" value="TreeGrafter"/>
</dbReference>
<feature type="domain" description="DNA/RNA-binding protein Kin17 WH-like" evidence="6">
    <location>
        <begin position="52"/>
        <end position="178"/>
    </location>
</feature>
<dbReference type="FunFam" id="1.10.10.2030:FF:000001">
    <property type="entry name" value="DNA/RNA-binding protein KIN17, putative"/>
    <property type="match status" value="1"/>
</dbReference>
<dbReference type="InterPro" id="IPR041330">
    <property type="entry name" value="KN17_SH3"/>
</dbReference>
<dbReference type="Pfam" id="PF25095">
    <property type="entry name" value="C2H2-zf_KIN17"/>
    <property type="match status" value="1"/>
</dbReference>
<keyword evidence="4" id="KW-0862">Zinc</keyword>
<dbReference type="InterPro" id="IPR038254">
    <property type="entry name" value="KIN17_WH-like_sf"/>
</dbReference>
<dbReference type="GO" id="GO:0008270">
    <property type="term" value="F:zinc ion binding"/>
    <property type="evidence" value="ECO:0007669"/>
    <property type="project" value="UniProtKB-KW"/>
</dbReference>
<dbReference type="GeneID" id="8230451"/>
<sequence length="388" mass="45357">MGKHEVGTPKYIANKIKAKGLQKLRWYCQMCQKQCRDENGFKCHTMSESHQRQLLIFADNANRYIDEFSRQFSDGYLELLKRQFGTKRVPANKVYQDYISDRHHLHMNATQWETLTDFVKWLGREGKCVVDETEKGWFVAYIDRDPETIAMQEAMAKKAKMEKDDEERLMDFIEKQVERGKQNIVPVEYTELIRESEDDKIKLELNLALKKVNESKPLTKPPINLLTKDKNMKKNVKSDSLPPFSNKRKSALDEILEEEEKRKEKKNRKDYWLSVGIVVKIITKSLGDKYYKKKGVIESIKDNYIGNVRMFDTNDLIKIDQEHLETVIPSEGRLVKIVNGAYRGEEAILKEIHEKKFCATLEISSGLLKGRIVQNCKYEDFSKLNSIS</sequence>
<dbReference type="EMBL" id="DS235767">
    <property type="protein sequence ID" value="EEB16724.1"/>
    <property type="molecule type" value="Genomic_DNA"/>
</dbReference>
<reference evidence="7" key="2">
    <citation type="submission" date="2007-04" db="EMBL/GenBank/DDBJ databases">
        <title>The genome of the human body louse.</title>
        <authorList>
            <consortium name="The Human Body Louse Genome Consortium"/>
            <person name="Kirkness E."/>
            <person name="Walenz B."/>
            <person name="Hass B."/>
            <person name="Bruggner R."/>
            <person name="Strausberg R."/>
        </authorList>
    </citation>
    <scope>NUCLEOTIDE SEQUENCE</scope>
    <source>
        <strain evidence="7">USDA</strain>
    </source>
</reference>
<dbReference type="InterPro" id="IPR014722">
    <property type="entry name" value="Rib_uL2_dom2"/>
</dbReference>
<dbReference type="Gene3D" id="2.30.30.140">
    <property type="match status" value="1"/>
</dbReference>
<organism>
    <name type="scientific">Pediculus humanus subsp. corporis</name>
    <name type="common">Body louse</name>
    <dbReference type="NCBI Taxonomy" id="121224"/>
    <lineage>
        <taxon>Eukaryota</taxon>
        <taxon>Metazoa</taxon>
        <taxon>Ecdysozoa</taxon>
        <taxon>Arthropoda</taxon>
        <taxon>Hexapoda</taxon>
        <taxon>Insecta</taxon>
        <taxon>Pterygota</taxon>
        <taxon>Neoptera</taxon>
        <taxon>Paraneoptera</taxon>
        <taxon>Psocodea</taxon>
        <taxon>Troctomorpha</taxon>
        <taxon>Phthiraptera</taxon>
        <taxon>Anoplura</taxon>
        <taxon>Pediculidae</taxon>
        <taxon>Pediculus</taxon>
    </lineage>
</organism>
<proteinExistence type="inferred from homology"/>
<evidence type="ECO:0000256" key="2">
    <source>
        <dbReference type="ARBA" id="ARBA00022723"/>
    </source>
</evidence>
<dbReference type="InterPro" id="IPR037321">
    <property type="entry name" value="KIN17-like"/>
</dbReference>
<dbReference type="RefSeq" id="XP_002429462.1">
    <property type="nucleotide sequence ID" value="XM_002429417.1"/>
</dbReference>
<evidence type="ECO:0000256" key="5">
    <source>
        <dbReference type="SAM" id="Coils"/>
    </source>
</evidence>
<dbReference type="AlphaFoldDB" id="E0VTJ7"/>
<dbReference type="Pfam" id="PF25092">
    <property type="entry name" value="SH3_KIN17_C"/>
    <property type="match status" value="1"/>
</dbReference>
<evidence type="ECO:0000313" key="9">
    <source>
        <dbReference type="Proteomes" id="UP000009046"/>
    </source>
</evidence>
<dbReference type="InterPro" id="IPR036236">
    <property type="entry name" value="Znf_C2H2_sf"/>
</dbReference>
<dbReference type="InterPro" id="IPR041995">
    <property type="entry name" value="KOW_KIN17"/>
</dbReference>
<dbReference type="PANTHER" id="PTHR12805">
    <property type="entry name" value="KIN17 KIN, ANTIGENIC DETERMINANT OF RECA PROTEIN HOMOLOG"/>
    <property type="match status" value="1"/>
</dbReference>
<keyword evidence="5" id="KW-0175">Coiled coil</keyword>
<protein>
    <submittedName>
        <fullName evidence="7 8">Zinc finger protein RTS2, putative</fullName>
    </submittedName>
</protein>
<dbReference type="OMA" id="RMTDFIE"/>
<dbReference type="FunCoup" id="E0VTJ7">
    <property type="interactions" value="2473"/>
</dbReference>
<dbReference type="InterPro" id="IPR056767">
    <property type="entry name" value="C2H2-Znf_KIN17"/>
</dbReference>
<evidence type="ECO:0000256" key="4">
    <source>
        <dbReference type="ARBA" id="ARBA00022833"/>
    </source>
</evidence>
<dbReference type="FunFam" id="2.30.30.30:FF:000021">
    <property type="entry name" value="DNA/RNA-binding protein KIN17, putative"/>
    <property type="match status" value="1"/>
</dbReference>
<keyword evidence="3" id="KW-0863">Zinc-finger</keyword>
<dbReference type="EMBL" id="AAZO01005298">
    <property type="status" value="NOT_ANNOTATED_CDS"/>
    <property type="molecule type" value="Genomic_DNA"/>
</dbReference>
<dbReference type="SUPFAM" id="SSF57667">
    <property type="entry name" value="beta-beta-alpha zinc fingers"/>
    <property type="match status" value="1"/>
</dbReference>
<keyword evidence="2" id="KW-0479">Metal-binding</keyword>
<dbReference type="Proteomes" id="UP000009046">
    <property type="component" value="Unassembled WGS sequence"/>
</dbReference>
<reference evidence="8" key="3">
    <citation type="submission" date="2020-05" db="UniProtKB">
        <authorList>
            <consortium name="EnsemblMetazoa"/>
        </authorList>
    </citation>
    <scope>IDENTIFICATION</scope>
    <source>
        <strain evidence="8">USDA</strain>
    </source>
</reference>
<dbReference type="VEuPathDB" id="VectorBase:PHUM433660"/>
<evidence type="ECO:0000256" key="1">
    <source>
        <dbReference type="ARBA" id="ARBA00008517"/>
    </source>
</evidence>
<dbReference type="Gene3D" id="1.10.10.2030">
    <property type="entry name" value="DNA/RNA-binding protein Kin17, conserved domain"/>
    <property type="match status" value="1"/>
</dbReference>
<dbReference type="Pfam" id="PF18131">
    <property type="entry name" value="KN17_SH3"/>
    <property type="match status" value="1"/>
</dbReference>
<dbReference type="InParanoid" id="E0VTJ7"/>
<dbReference type="EnsemblMetazoa" id="PHUM433660-RA">
    <property type="protein sequence ID" value="PHUM433660-PA"/>
    <property type="gene ID" value="PHUM433660"/>
</dbReference>
<dbReference type="GO" id="GO:0006260">
    <property type="term" value="P:DNA replication"/>
    <property type="evidence" value="ECO:0007669"/>
    <property type="project" value="TreeGrafter"/>
</dbReference>
<dbReference type="Gene3D" id="2.30.30.30">
    <property type="match status" value="1"/>
</dbReference>